<accession>A0A086MRG4</accession>
<name>A0A086MRG4_9ACTN</name>
<reference evidence="1 2" key="1">
    <citation type="submission" date="2014-05" db="EMBL/GenBank/DDBJ databases">
        <title>Complete genome sequence of the Streptomyces mutabilis TRM45540.</title>
        <authorList>
            <person name="Luo X."/>
            <person name="Zhang L."/>
        </authorList>
    </citation>
    <scope>NUCLEOTIDE SEQUENCE [LARGE SCALE GENOMIC DNA]</scope>
    <source>
        <strain evidence="1 2">TRM45540</strain>
    </source>
</reference>
<comment type="caution">
    <text evidence="1">The sequence shown here is derived from an EMBL/GenBank/DDBJ whole genome shotgun (WGS) entry which is preliminary data.</text>
</comment>
<dbReference type="HOGENOM" id="CLU_1969329_0_0_11"/>
<organism evidence="1 2">
    <name type="scientific">Streptomyces mutabilis</name>
    <dbReference type="NCBI Taxonomy" id="67332"/>
    <lineage>
        <taxon>Bacteria</taxon>
        <taxon>Bacillati</taxon>
        <taxon>Actinomycetota</taxon>
        <taxon>Actinomycetes</taxon>
        <taxon>Kitasatosporales</taxon>
        <taxon>Streptomycetaceae</taxon>
        <taxon>Streptomyces</taxon>
    </lineage>
</organism>
<proteinExistence type="predicted"/>
<protein>
    <submittedName>
        <fullName evidence="1">Uncharacterized protein</fullName>
    </submittedName>
</protein>
<keyword evidence="2" id="KW-1185">Reference proteome</keyword>
<gene>
    <name evidence="1" type="ORF">FM21_35080</name>
</gene>
<sequence length="127" mass="14057">MRLADLPAGAVIMTGSVVTAVEARELREDDLLDVNGTAVTVTGTGHLDFPGMTRVPVSYRPYDNDTVRTERWTVPDTTRFTPRQLLRTDKVTCGLCEPGTNTHDVLIDRVTEGWVQVWVCDAHLCLS</sequence>
<dbReference type="AlphaFoldDB" id="A0A086MRG4"/>
<dbReference type="RefSeq" id="WP_043386009.1">
    <property type="nucleotide sequence ID" value="NZ_KN039950.1"/>
</dbReference>
<dbReference type="Proteomes" id="UP000029095">
    <property type="component" value="Unassembled WGS sequence"/>
</dbReference>
<dbReference type="EMBL" id="JNFQ01000007">
    <property type="protein sequence ID" value="KFG71482.1"/>
    <property type="molecule type" value="Genomic_DNA"/>
</dbReference>
<dbReference type="STRING" id="1915400.FM21_35080"/>
<evidence type="ECO:0000313" key="2">
    <source>
        <dbReference type="Proteomes" id="UP000029095"/>
    </source>
</evidence>
<evidence type="ECO:0000313" key="1">
    <source>
        <dbReference type="EMBL" id="KFG71482.1"/>
    </source>
</evidence>